<reference evidence="1 2" key="1">
    <citation type="submission" date="2024-12" db="EMBL/GenBank/DDBJ databases">
        <authorList>
            <person name="Hu S."/>
        </authorList>
    </citation>
    <scope>NUCLEOTIDE SEQUENCE [LARGE SCALE GENOMIC DNA]</scope>
    <source>
        <strain evidence="1 2">THG-T11</strain>
    </source>
</reference>
<dbReference type="Gene3D" id="1.10.3210.10">
    <property type="entry name" value="Hypothetical protein af1432"/>
    <property type="match status" value="1"/>
</dbReference>
<dbReference type="SUPFAM" id="SSF109604">
    <property type="entry name" value="HD-domain/PDEase-like"/>
    <property type="match status" value="1"/>
</dbReference>
<proteinExistence type="predicted"/>
<dbReference type="EMBL" id="SSHJ02000001">
    <property type="protein sequence ID" value="MFN0254479.1"/>
    <property type="molecule type" value="Genomic_DNA"/>
</dbReference>
<gene>
    <name evidence="1" type="ORF">E6A44_002795</name>
</gene>
<organism evidence="1 2">
    <name type="scientific">Pedobacter ureilyticus</name>
    <dbReference type="NCBI Taxonomy" id="1393051"/>
    <lineage>
        <taxon>Bacteria</taxon>
        <taxon>Pseudomonadati</taxon>
        <taxon>Bacteroidota</taxon>
        <taxon>Sphingobacteriia</taxon>
        <taxon>Sphingobacteriales</taxon>
        <taxon>Sphingobacteriaceae</taxon>
        <taxon>Pedobacter</taxon>
    </lineage>
</organism>
<evidence type="ECO:0000313" key="2">
    <source>
        <dbReference type="Proteomes" id="UP001517247"/>
    </source>
</evidence>
<protein>
    <recommendedName>
        <fullName evidence="3">HD domain-containing protein</fullName>
    </recommendedName>
</protein>
<name>A0ABW9J308_9SPHI</name>
<keyword evidence="2" id="KW-1185">Reference proteome</keyword>
<dbReference type="Proteomes" id="UP001517247">
    <property type="component" value="Unassembled WGS sequence"/>
</dbReference>
<comment type="caution">
    <text evidence="1">The sequence shown here is derived from an EMBL/GenBank/DDBJ whole genome shotgun (WGS) entry which is preliminary data.</text>
</comment>
<dbReference type="RefSeq" id="WP_138721628.1">
    <property type="nucleotide sequence ID" value="NZ_SSHJ02000001.1"/>
</dbReference>
<accession>A0ABW9J308</accession>
<sequence>MQNFIQPIHKHEDGLINTFTGRLFDYNNIAADMICIEDIANALANICRFGGHTRGHYSVAQHTLLVWHLVPDLLKPAALLHDAVETYVGDVVKPFKNLLGDVFAKFEKEIELAIFTKYGVPFEHLKLIKPYDMQALEIEHNYFVFGKLDFMQKFYEINELLDYETPRNQLLTLLREHFLQRELFYKP</sequence>
<evidence type="ECO:0000313" key="1">
    <source>
        <dbReference type="EMBL" id="MFN0254479.1"/>
    </source>
</evidence>
<evidence type="ECO:0008006" key="3">
    <source>
        <dbReference type="Google" id="ProtNLM"/>
    </source>
</evidence>